<organism evidence="1 2">
    <name type="scientific">Arthrobacter phage Altadena</name>
    <dbReference type="NCBI Taxonomy" id="3059064"/>
    <lineage>
        <taxon>Viruses</taxon>
        <taxon>Duplodnaviria</taxon>
        <taxon>Heunggongvirae</taxon>
        <taxon>Uroviricota</taxon>
        <taxon>Caudoviricetes</taxon>
        <taxon>Berryhillviridae</taxon>
        <taxon>Altadenavirus</taxon>
        <taxon>Altadenavirus altadena</taxon>
    </lineage>
</organism>
<name>A0AA96HT56_9CAUD</name>
<sequence length="145" mass="15792">MPRTSKRAIESARKKADSLAMREAGATLQQIADRHWSGHRANAHRAITEAMAELPAESVAEIRRLESARLDQMHLGAWTGARRGDDRAIASIIRIMERRAKLLGLDMPTQTEEVGNGIVHVHFDAAVKPGGMAAVELEVDPPVGS</sequence>
<accession>A0AA96HT56</accession>
<dbReference type="Proteomes" id="UP001304441">
    <property type="component" value="Segment"/>
</dbReference>
<evidence type="ECO:0000313" key="1">
    <source>
        <dbReference type="EMBL" id="WNO25823.1"/>
    </source>
</evidence>
<keyword evidence="2" id="KW-1185">Reference proteome</keyword>
<reference evidence="1 2" key="1">
    <citation type="submission" date="2023-08" db="EMBL/GenBank/DDBJ databases">
        <authorList>
            <person name="Beyer A.R."/>
            <person name="Cuttino I."/>
            <person name="Clifton D.R."/>
            <person name="Poitier J.S."/>
            <person name="White J."/>
            <person name="Ko C."/>
            <person name="Russell D.A."/>
            <person name="Jacobs-Sera D."/>
            <person name="Hatfull G.F."/>
        </authorList>
    </citation>
    <scope>NUCLEOTIDE SEQUENCE [LARGE SCALE GENOMIC DNA]</scope>
</reference>
<protein>
    <submittedName>
        <fullName evidence="1">Terminase small subunit</fullName>
    </submittedName>
</protein>
<gene>
    <name evidence="1" type="primary">1</name>
    <name evidence="1" type="ORF">SEA_ALTADENA_1</name>
</gene>
<proteinExistence type="predicted"/>
<evidence type="ECO:0000313" key="2">
    <source>
        <dbReference type="Proteomes" id="UP001304441"/>
    </source>
</evidence>
<dbReference type="EMBL" id="OR521058">
    <property type="protein sequence ID" value="WNO25823.1"/>
    <property type="molecule type" value="Genomic_DNA"/>
</dbReference>